<keyword evidence="7" id="KW-0482">Metalloprotease</keyword>
<dbReference type="EMBL" id="PCRH01000055">
    <property type="protein sequence ID" value="PIP16977.1"/>
    <property type="molecule type" value="Genomic_DNA"/>
</dbReference>
<evidence type="ECO:0000256" key="1">
    <source>
        <dbReference type="ARBA" id="ARBA00001947"/>
    </source>
</evidence>
<dbReference type="GO" id="GO:0006508">
    <property type="term" value="P:proteolysis"/>
    <property type="evidence" value="ECO:0007669"/>
    <property type="project" value="UniProtKB-KW"/>
</dbReference>
<comment type="caution">
    <text evidence="10">The sequence shown here is derived from an EMBL/GenBank/DDBJ whole genome shotgun (WGS) entry which is preliminary data.</text>
</comment>
<keyword evidence="4" id="KW-0479">Metal-binding</keyword>
<evidence type="ECO:0000256" key="4">
    <source>
        <dbReference type="ARBA" id="ARBA00022723"/>
    </source>
</evidence>
<keyword evidence="10" id="KW-0132">Cell division</keyword>
<reference evidence="10 11" key="1">
    <citation type="submission" date="2017-09" db="EMBL/GenBank/DDBJ databases">
        <title>Depth-based differentiation of microbial function through sediment-hosted aquifers and enrichment of novel symbionts in the deep terrestrial subsurface.</title>
        <authorList>
            <person name="Probst A.J."/>
            <person name="Ladd B."/>
            <person name="Jarett J.K."/>
            <person name="Geller-Mcgrath D.E."/>
            <person name="Sieber C.M."/>
            <person name="Emerson J.B."/>
            <person name="Anantharaman K."/>
            <person name="Thomas B.C."/>
            <person name="Malmstrom R."/>
            <person name="Stieglmeier M."/>
            <person name="Klingl A."/>
            <person name="Woyke T."/>
            <person name="Ryan C.M."/>
            <person name="Banfield J.F."/>
        </authorList>
    </citation>
    <scope>NUCLEOTIDE SEQUENCE [LARGE SCALE GENOMIC DNA]</scope>
    <source>
        <strain evidence="10">CG23_combo_of_CG06-09_8_20_14_all_37_13</strain>
    </source>
</reference>
<dbReference type="PANTHER" id="PTHR23076:SF97">
    <property type="entry name" value="ATP-DEPENDENT ZINC METALLOPROTEASE YME1L1"/>
    <property type="match status" value="1"/>
</dbReference>
<dbReference type="Pfam" id="PF17862">
    <property type="entry name" value="AAA_lid_3"/>
    <property type="match status" value="1"/>
</dbReference>
<dbReference type="FunFam" id="1.20.58.760:FF:000001">
    <property type="entry name" value="ATP-dependent zinc metalloprotease FtsH"/>
    <property type="match status" value="1"/>
</dbReference>
<feature type="non-terminal residue" evidence="10">
    <location>
        <position position="1"/>
    </location>
</feature>
<evidence type="ECO:0000259" key="8">
    <source>
        <dbReference type="Pfam" id="PF01434"/>
    </source>
</evidence>
<dbReference type="Gene3D" id="1.20.58.760">
    <property type="entry name" value="Peptidase M41"/>
    <property type="match status" value="1"/>
</dbReference>
<dbReference type="InterPro" id="IPR000642">
    <property type="entry name" value="Peptidase_M41"/>
</dbReference>
<dbReference type="InterPro" id="IPR041569">
    <property type="entry name" value="AAA_lid_3"/>
</dbReference>
<feature type="domain" description="AAA ATPase AAA+ lid" evidence="9">
    <location>
        <begin position="36"/>
        <end position="79"/>
    </location>
</feature>
<sequence>LRPGRFDRRVILNLPDIEERQAILKTHSLGKPLSANVKLRNIAERTPGFSGADLANLVNEAAILAARRNKKETSMAELRESIEKVLLGPERKSHVMSKEEKKITAYHEAGHALVAACLKHTDPVQKVSIIPRGNVGGYTMKTPTKDKSLRSKSEFIDELAVLLAGYTAEKIIFNELTTGATADLEQATRLARKMVTEYGMSDKLGPIQYRTQEESAFFGYELPVHQRYSEKIAAEIDKEVEKFIKTGQKTADEILLAQKEKLTKIADRLIKAETIEKEEFEELMKKD</sequence>
<evidence type="ECO:0000256" key="2">
    <source>
        <dbReference type="ARBA" id="ARBA00010044"/>
    </source>
</evidence>
<evidence type="ECO:0000259" key="9">
    <source>
        <dbReference type="Pfam" id="PF17862"/>
    </source>
</evidence>
<proteinExistence type="inferred from homology"/>
<accession>A0A2G9YCM1</accession>
<dbReference type="SUPFAM" id="SSF52540">
    <property type="entry name" value="P-loop containing nucleoside triphosphate hydrolases"/>
    <property type="match status" value="1"/>
</dbReference>
<keyword evidence="5" id="KW-0378">Hydrolase</keyword>
<organism evidence="10 11">
    <name type="scientific">Candidatus Portnoybacteria bacterium CG23_combo_of_CG06-09_8_20_14_all_37_13</name>
    <dbReference type="NCBI Taxonomy" id="1974819"/>
    <lineage>
        <taxon>Bacteria</taxon>
        <taxon>Candidatus Portnoyibacteriota</taxon>
    </lineage>
</organism>
<name>A0A2G9YCM1_9BACT</name>
<evidence type="ECO:0000256" key="5">
    <source>
        <dbReference type="ARBA" id="ARBA00022801"/>
    </source>
</evidence>
<comment type="cofactor">
    <cofactor evidence="1">
        <name>Zn(2+)</name>
        <dbReference type="ChEBI" id="CHEBI:29105"/>
    </cofactor>
</comment>
<gene>
    <name evidence="10" type="ORF">COX44_02485</name>
</gene>
<keyword evidence="6" id="KW-0862">Zinc</keyword>
<dbReference type="AlphaFoldDB" id="A0A2G9YCM1"/>
<dbReference type="FunFam" id="1.10.8.60:FF:000001">
    <property type="entry name" value="ATP-dependent zinc metalloprotease FtsH"/>
    <property type="match status" value="1"/>
</dbReference>
<keyword evidence="3" id="KW-0645">Protease</keyword>
<dbReference type="PANTHER" id="PTHR23076">
    <property type="entry name" value="METALLOPROTEASE M41 FTSH"/>
    <property type="match status" value="1"/>
</dbReference>
<dbReference type="Pfam" id="PF01434">
    <property type="entry name" value="Peptidase_M41"/>
    <property type="match status" value="1"/>
</dbReference>
<dbReference type="InterPro" id="IPR027417">
    <property type="entry name" value="P-loop_NTPase"/>
</dbReference>
<evidence type="ECO:0000256" key="6">
    <source>
        <dbReference type="ARBA" id="ARBA00022833"/>
    </source>
</evidence>
<dbReference type="GO" id="GO:0004222">
    <property type="term" value="F:metalloendopeptidase activity"/>
    <property type="evidence" value="ECO:0007669"/>
    <property type="project" value="InterPro"/>
</dbReference>
<feature type="domain" description="Peptidase M41" evidence="8">
    <location>
        <begin position="95"/>
        <end position="283"/>
    </location>
</feature>
<dbReference type="GO" id="GO:0005524">
    <property type="term" value="F:ATP binding"/>
    <property type="evidence" value="ECO:0007669"/>
    <property type="project" value="InterPro"/>
</dbReference>
<dbReference type="GO" id="GO:0046872">
    <property type="term" value="F:metal ion binding"/>
    <property type="evidence" value="ECO:0007669"/>
    <property type="project" value="UniProtKB-KW"/>
</dbReference>
<evidence type="ECO:0000313" key="10">
    <source>
        <dbReference type="EMBL" id="PIP16977.1"/>
    </source>
</evidence>
<evidence type="ECO:0000256" key="3">
    <source>
        <dbReference type="ARBA" id="ARBA00022670"/>
    </source>
</evidence>
<dbReference type="GO" id="GO:0005886">
    <property type="term" value="C:plasma membrane"/>
    <property type="evidence" value="ECO:0007669"/>
    <property type="project" value="TreeGrafter"/>
</dbReference>
<dbReference type="GO" id="GO:0030163">
    <property type="term" value="P:protein catabolic process"/>
    <property type="evidence" value="ECO:0007669"/>
    <property type="project" value="TreeGrafter"/>
</dbReference>
<keyword evidence="10" id="KW-0131">Cell cycle</keyword>
<dbReference type="Proteomes" id="UP000231480">
    <property type="component" value="Unassembled WGS sequence"/>
</dbReference>
<protein>
    <submittedName>
        <fullName evidence="10">Cell division protein FtsH</fullName>
    </submittedName>
</protein>
<dbReference type="Gene3D" id="1.10.8.60">
    <property type="match status" value="1"/>
</dbReference>
<dbReference type="SUPFAM" id="SSF140990">
    <property type="entry name" value="FtsH protease domain-like"/>
    <property type="match status" value="1"/>
</dbReference>
<dbReference type="GO" id="GO:0004176">
    <property type="term" value="F:ATP-dependent peptidase activity"/>
    <property type="evidence" value="ECO:0007669"/>
    <property type="project" value="InterPro"/>
</dbReference>
<evidence type="ECO:0000256" key="7">
    <source>
        <dbReference type="ARBA" id="ARBA00023049"/>
    </source>
</evidence>
<dbReference type="InterPro" id="IPR037219">
    <property type="entry name" value="Peptidase_M41-like"/>
</dbReference>
<dbReference type="GO" id="GO:0051301">
    <property type="term" value="P:cell division"/>
    <property type="evidence" value="ECO:0007669"/>
    <property type="project" value="UniProtKB-KW"/>
</dbReference>
<evidence type="ECO:0000313" key="11">
    <source>
        <dbReference type="Proteomes" id="UP000231480"/>
    </source>
</evidence>
<comment type="similarity">
    <text evidence="2">In the C-terminal section; belongs to the peptidase M41 family.</text>
</comment>